<dbReference type="InterPro" id="IPR036259">
    <property type="entry name" value="MFS_trans_sf"/>
</dbReference>
<keyword evidence="3" id="KW-0812">Transmembrane</keyword>
<protein>
    <recommendedName>
        <fullName evidence="5">Solute carrier family 15 member 2</fullName>
    </recommendedName>
</protein>
<reference evidence="4" key="2">
    <citation type="submission" date="2025-08" db="UniProtKB">
        <authorList>
            <consortium name="Ensembl"/>
        </authorList>
    </citation>
    <scope>IDENTIFICATION</scope>
</reference>
<evidence type="ECO:0000256" key="2">
    <source>
        <dbReference type="SAM" id="MobiDB-lite"/>
    </source>
</evidence>
<evidence type="ECO:0000256" key="1">
    <source>
        <dbReference type="ARBA" id="ARBA00004141"/>
    </source>
</evidence>
<dbReference type="Ensembl" id="ENSCHIT00010008581.1">
    <property type="protein sequence ID" value="ENSCHIP00010006191.1"/>
    <property type="gene ID" value="ENSCHIG00010004421.1"/>
</dbReference>
<dbReference type="AlphaFoldDB" id="A0A8C2NJR2"/>
<proteinExistence type="predicted"/>
<keyword evidence="3" id="KW-0472">Membrane</keyword>
<organism evidence="4">
    <name type="scientific">Capra hircus</name>
    <name type="common">Goat</name>
    <dbReference type="NCBI Taxonomy" id="9925"/>
    <lineage>
        <taxon>Eukaryota</taxon>
        <taxon>Metazoa</taxon>
        <taxon>Chordata</taxon>
        <taxon>Craniata</taxon>
        <taxon>Vertebrata</taxon>
        <taxon>Euteleostomi</taxon>
        <taxon>Mammalia</taxon>
        <taxon>Eutheria</taxon>
        <taxon>Laurasiatheria</taxon>
        <taxon>Artiodactyla</taxon>
        <taxon>Ruminantia</taxon>
        <taxon>Pecora</taxon>
        <taxon>Bovidae</taxon>
        <taxon>Caprinae</taxon>
        <taxon>Capra</taxon>
    </lineage>
</organism>
<dbReference type="GO" id="GO:0016020">
    <property type="term" value="C:membrane"/>
    <property type="evidence" value="ECO:0007669"/>
    <property type="project" value="UniProtKB-SubCell"/>
</dbReference>
<reference evidence="4" key="1">
    <citation type="submission" date="2019-03" db="EMBL/GenBank/DDBJ databases">
        <title>Genome sequencing and reference-guided assembly of Black Bengal Goat (Capra hircus).</title>
        <authorList>
            <person name="Siddiki A.Z."/>
            <person name="Baten A."/>
            <person name="Billah M."/>
            <person name="Alam M.A.U."/>
            <person name="Shawrob K.S.M."/>
            <person name="Saha S."/>
            <person name="Chowdhury M."/>
            <person name="Rahman A.H."/>
            <person name="Stear M."/>
            <person name="Miah G."/>
            <person name="Das G.B."/>
            <person name="Hossain M.M."/>
            <person name="Kumkum M."/>
            <person name="Islam M.S."/>
            <person name="Mollah A.M."/>
            <person name="Ahsan A."/>
            <person name="Tusar F."/>
            <person name="Khan M.K.I."/>
        </authorList>
    </citation>
    <scope>NUCLEOTIDE SEQUENCE [LARGE SCALE GENOMIC DNA]</scope>
</reference>
<dbReference type="Gene3D" id="1.20.1250.20">
    <property type="entry name" value="MFS general substrate transporter like domains"/>
    <property type="match status" value="1"/>
</dbReference>
<sequence length="115" mass="12996">MNPFQKNDSKETLFLPVSTEEVPPQPPSFPKKPSPKICGSNYPLSIVFIVVNEFCERFSYYGMKGNFVSPSPTFLHSFSPYVCNSLSYMHLFPLSILSAFIQFVLSFGEDVPKNT</sequence>
<evidence type="ECO:0008006" key="5">
    <source>
        <dbReference type="Google" id="ProtNLM"/>
    </source>
</evidence>
<feature type="transmembrane region" description="Helical" evidence="3">
    <location>
        <begin position="86"/>
        <end position="105"/>
    </location>
</feature>
<feature type="region of interest" description="Disordered" evidence="2">
    <location>
        <begin position="1"/>
        <end position="33"/>
    </location>
</feature>
<keyword evidence="3" id="KW-1133">Transmembrane helix</keyword>
<name>A0A8C2NJR2_CAPHI</name>
<evidence type="ECO:0000256" key="3">
    <source>
        <dbReference type="SAM" id="Phobius"/>
    </source>
</evidence>
<evidence type="ECO:0000313" key="4">
    <source>
        <dbReference type="Ensembl" id="ENSCHIP00010006191.1"/>
    </source>
</evidence>
<accession>A0A8C2NJR2</accession>
<feature type="compositionally biased region" description="Pro residues" evidence="2">
    <location>
        <begin position="23"/>
        <end position="32"/>
    </location>
</feature>
<comment type="subcellular location">
    <subcellularLocation>
        <location evidence="1">Membrane</location>
        <topology evidence="1">Multi-pass membrane protein</topology>
    </subcellularLocation>
</comment>